<accession>A0A3N0VGM5</accession>
<comment type="caution">
    <text evidence="1">The sequence shown here is derived from an EMBL/GenBank/DDBJ whole genome shotgun (WGS) entry which is preliminary data.</text>
</comment>
<dbReference type="AlphaFoldDB" id="A0A3N0VGM5"/>
<dbReference type="Proteomes" id="UP000282106">
    <property type="component" value="Unassembled WGS sequence"/>
</dbReference>
<dbReference type="InParanoid" id="A0A3N0VGM5"/>
<protein>
    <recommendedName>
        <fullName evidence="3">PIN domain-containing protein</fullName>
    </recommendedName>
</protein>
<sequence>MTAVVDNDVLVKSTRYNLLDATTKQLVRRHSGDVIVQHSLAASCDFEGRLKHIRLLANIGQRDTLHAAVKGFKTLTLSPEAIDLLTIIPRGGNIQSGDALWLAAAAVDSKVTIYTGDKKALVEIANNEMSKRVADMLRGRCVIFPELLLMLINAEMFNSVRAGVMADQGCDPGINNFFPNGVKTARAEVVALLQAEIAAAHKSTHGLVNPPA</sequence>
<name>A0A3N0VGM5_9GAMM</name>
<keyword evidence="2" id="KW-1185">Reference proteome</keyword>
<evidence type="ECO:0000313" key="2">
    <source>
        <dbReference type="Proteomes" id="UP000282106"/>
    </source>
</evidence>
<gene>
    <name evidence="1" type="ORF">ED208_05485</name>
</gene>
<dbReference type="RefSeq" id="WP_123210875.1">
    <property type="nucleotide sequence ID" value="NZ_RJVO01000002.1"/>
</dbReference>
<proteinExistence type="predicted"/>
<dbReference type="EMBL" id="RJVO01000002">
    <property type="protein sequence ID" value="ROH91831.1"/>
    <property type="molecule type" value="Genomic_DNA"/>
</dbReference>
<reference evidence="1 2" key="1">
    <citation type="submission" date="2018-10" db="EMBL/GenBank/DDBJ databases">
        <authorList>
            <person name="Chen W.-M."/>
        </authorList>
    </citation>
    <scope>NUCLEOTIDE SEQUENCE [LARGE SCALE GENOMIC DNA]</scope>
    <source>
        <strain evidence="1 2">THS-13</strain>
    </source>
</reference>
<organism evidence="1 2">
    <name type="scientific">Stagnimonas aquatica</name>
    <dbReference type="NCBI Taxonomy" id="2689987"/>
    <lineage>
        <taxon>Bacteria</taxon>
        <taxon>Pseudomonadati</taxon>
        <taxon>Pseudomonadota</taxon>
        <taxon>Gammaproteobacteria</taxon>
        <taxon>Nevskiales</taxon>
        <taxon>Nevskiaceae</taxon>
        <taxon>Stagnimonas</taxon>
    </lineage>
</organism>
<evidence type="ECO:0000313" key="1">
    <source>
        <dbReference type="EMBL" id="ROH91831.1"/>
    </source>
</evidence>
<evidence type="ECO:0008006" key="3">
    <source>
        <dbReference type="Google" id="ProtNLM"/>
    </source>
</evidence>